<accession>W2SZ24</accession>
<evidence type="ECO:0000313" key="2">
    <source>
        <dbReference type="Proteomes" id="UP000053676"/>
    </source>
</evidence>
<organism evidence="1 2">
    <name type="scientific">Necator americanus</name>
    <name type="common">Human hookworm</name>
    <dbReference type="NCBI Taxonomy" id="51031"/>
    <lineage>
        <taxon>Eukaryota</taxon>
        <taxon>Metazoa</taxon>
        <taxon>Ecdysozoa</taxon>
        <taxon>Nematoda</taxon>
        <taxon>Chromadorea</taxon>
        <taxon>Rhabditida</taxon>
        <taxon>Rhabditina</taxon>
        <taxon>Rhabditomorpha</taxon>
        <taxon>Strongyloidea</taxon>
        <taxon>Ancylostomatidae</taxon>
        <taxon>Bunostominae</taxon>
        <taxon>Necator</taxon>
    </lineage>
</organism>
<gene>
    <name evidence="1" type="ORF">NECAME_13117</name>
</gene>
<protein>
    <submittedName>
        <fullName evidence="1">Uncharacterized protein</fullName>
    </submittedName>
</protein>
<proteinExistence type="predicted"/>
<dbReference type="KEGG" id="nai:NECAME_13117"/>
<dbReference type="EMBL" id="KI660377">
    <property type="protein sequence ID" value="ETN74211.1"/>
    <property type="molecule type" value="Genomic_DNA"/>
</dbReference>
<sequence length="306" mass="35057">MVYIDGREVRRITDEEERKVDEILGPWSRRRRMKRRGTREISKEKKQIDYQFLIKKARIEANRLRPGYSPLRDISIFLDRFLNVNPTVTKRFAPWFQHSPLVSGSEPGLSYGPSSFVSPKHLERPIVPKPIKPGGYGVKRRPASRWEAKVISPPECILFKIDHFARYPQKLSENNAPVNKTETIIVPNGKNSYPSTATSTPSSEVITTTKQTLLQFLAKSLADPELVRTLKEIEKAHLGHAPLQSYSKKEGTPVPNEPDFLPDPVAKWFTRTTEEPNDVEEHLSFLPDEICTAHMKKSSIKRLTHI</sequence>
<evidence type="ECO:0000313" key="1">
    <source>
        <dbReference type="EMBL" id="ETN74211.1"/>
    </source>
</evidence>
<reference evidence="2" key="1">
    <citation type="journal article" date="2014" name="Nat. Genet.">
        <title>Genome of the human hookworm Necator americanus.</title>
        <authorList>
            <person name="Tang Y.T."/>
            <person name="Gao X."/>
            <person name="Rosa B.A."/>
            <person name="Abubucker S."/>
            <person name="Hallsworth-Pepin K."/>
            <person name="Martin J."/>
            <person name="Tyagi R."/>
            <person name="Heizer E."/>
            <person name="Zhang X."/>
            <person name="Bhonagiri-Palsikar V."/>
            <person name="Minx P."/>
            <person name="Warren W.C."/>
            <person name="Wang Q."/>
            <person name="Zhan B."/>
            <person name="Hotez P.J."/>
            <person name="Sternberg P.W."/>
            <person name="Dougall A."/>
            <person name="Gaze S.T."/>
            <person name="Mulvenna J."/>
            <person name="Sotillo J."/>
            <person name="Ranganathan S."/>
            <person name="Rabelo E.M."/>
            <person name="Wilson R.K."/>
            <person name="Felgner P.L."/>
            <person name="Bethony J."/>
            <person name="Hawdon J.M."/>
            <person name="Gasser R.B."/>
            <person name="Loukas A."/>
            <person name="Mitreva M."/>
        </authorList>
    </citation>
    <scope>NUCLEOTIDE SEQUENCE [LARGE SCALE GENOMIC DNA]</scope>
</reference>
<dbReference type="AlphaFoldDB" id="W2SZ24"/>
<keyword evidence="2" id="KW-1185">Reference proteome</keyword>
<name>W2SZ24_NECAM</name>
<dbReference type="OrthoDB" id="5834930at2759"/>
<dbReference type="Proteomes" id="UP000053676">
    <property type="component" value="Unassembled WGS sequence"/>
</dbReference>